<evidence type="ECO:0000259" key="7">
    <source>
        <dbReference type="PROSITE" id="PS50261"/>
    </source>
</evidence>
<feature type="transmembrane region" description="Helical" evidence="6">
    <location>
        <begin position="20"/>
        <end position="43"/>
    </location>
</feature>
<feature type="domain" description="G-protein coupled receptors family 2 profile 2" evidence="7">
    <location>
        <begin position="20"/>
        <end position="211"/>
    </location>
</feature>
<dbReference type="PROSITE" id="PS50261">
    <property type="entry name" value="G_PROTEIN_RECEP_F2_4"/>
    <property type="match status" value="1"/>
</dbReference>
<feature type="transmembrane region" description="Helical" evidence="6">
    <location>
        <begin position="274"/>
        <end position="292"/>
    </location>
</feature>
<evidence type="ECO:0000256" key="2">
    <source>
        <dbReference type="ARBA" id="ARBA00022692"/>
    </source>
</evidence>
<keyword evidence="2 6" id="KW-0812">Transmembrane</keyword>
<dbReference type="GO" id="GO:0005886">
    <property type="term" value="C:plasma membrane"/>
    <property type="evidence" value="ECO:0007669"/>
    <property type="project" value="TreeGrafter"/>
</dbReference>
<name>A0A9P8C8U1_9HELO</name>
<evidence type="ECO:0000313" key="9">
    <source>
        <dbReference type="Proteomes" id="UP000824998"/>
    </source>
</evidence>
<evidence type="ECO:0000313" key="8">
    <source>
        <dbReference type="EMBL" id="KAG9238198.1"/>
    </source>
</evidence>
<evidence type="ECO:0000256" key="5">
    <source>
        <dbReference type="SAM" id="MobiDB-lite"/>
    </source>
</evidence>
<feature type="transmembrane region" description="Helical" evidence="6">
    <location>
        <begin position="64"/>
        <end position="86"/>
    </location>
</feature>
<keyword evidence="9" id="KW-1185">Reference proteome</keyword>
<feature type="transmembrane region" description="Helical" evidence="6">
    <location>
        <begin position="137"/>
        <end position="159"/>
    </location>
</feature>
<dbReference type="Gene3D" id="1.20.1070.10">
    <property type="entry name" value="Rhodopsin 7-helix transmembrane proteins"/>
    <property type="match status" value="1"/>
</dbReference>
<feature type="compositionally biased region" description="Basic and acidic residues" evidence="5">
    <location>
        <begin position="358"/>
        <end position="379"/>
    </location>
</feature>
<keyword evidence="8" id="KW-0675">Receptor</keyword>
<evidence type="ECO:0000256" key="6">
    <source>
        <dbReference type="SAM" id="Phobius"/>
    </source>
</evidence>
<accession>A0A9P8C8U1</accession>
<evidence type="ECO:0000256" key="3">
    <source>
        <dbReference type="ARBA" id="ARBA00022989"/>
    </source>
</evidence>
<dbReference type="AlphaFoldDB" id="A0A9P8C8U1"/>
<dbReference type="GO" id="GO:0007189">
    <property type="term" value="P:adenylate cyclase-activating G protein-coupled receptor signaling pathway"/>
    <property type="evidence" value="ECO:0007669"/>
    <property type="project" value="TreeGrafter"/>
</dbReference>
<dbReference type="PANTHER" id="PTHR23112">
    <property type="entry name" value="G PROTEIN-COUPLED RECEPTOR 157-RELATED"/>
    <property type="match status" value="1"/>
</dbReference>
<reference evidence="8" key="1">
    <citation type="journal article" date="2021" name="IMA Fungus">
        <title>Genomic characterization of three marine fungi, including Emericellopsis atlantica sp. nov. with signatures of a generalist lifestyle and marine biomass degradation.</title>
        <authorList>
            <person name="Hagestad O.C."/>
            <person name="Hou L."/>
            <person name="Andersen J.H."/>
            <person name="Hansen E.H."/>
            <person name="Altermark B."/>
            <person name="Li C."/>
            <person name="Kuhnert E."/>
            <person name="Cox R.J."/>
            <person name="Crous P.W."/>
            <person name="Spatafora J.W."/>
            <person name="Lail K."/>
            <person name="Amirebrahimi M."/>
            <person name="Lipzen A."/>
            <person name="Pangilinan J."/>
            <person name="Andreopoulos W."/>
            <person name="Hayes R.D."/>
            <person name="Ng V."/>
            <person name="Grigoriev I.V."/>
            <person name="Jackson S.A."/>
            <person name="Sutton T.D.S."/>
            <person name="Dobson A.D.W."/>
            <person name="Rama T."/>
        </authorList>
    </citation>
    <scope>NUCLEOTIDE SEQUENCE</scope>
    <source>
        <strain evidence="8">TRa018bII</strain>
    </source>
</reference>
<feature type="transmembrane region" description="Helical" evidence="6">
    <location>
        <begin position="187"/>
        <end position="208"/>
    </location>
</feature>
<dbReference type="PANTHER" id="PTHR23112:SF37">
    <property type="entry name" value="G PROTEIN-COUPLED RECEPTOR GPR1"/>
    <property type="match status" value="1"/>
</dbReference>
<dbReference type="SUPFAM" id="SSF81321">
    <property type="entry name" value="Family A G protein-coupled receptor-like"/>
    <property type="match status" value="1"/>
</dbReference>
<dbReference type="GO" id="GO:0004930">
    <property type="term" value="F:G protein-coupled receptor activity"/>
    <property type="evidence" value="ECO:0007669"/>
    <property type="project" value="TreeGrafter"/>
</dbReference>
<comment type="subcellular location">
    <subcellularLocation>
        <location evidence="1">Membrane</location>
        <topology evidence="1">Multi-pass membrane protein</topology>
    </subcellularLocation>
</comment>
<organism evidence="8 9">
    <name type="scientific">Amylocarpus encephaloides</name>
    <dbReference type="NCBI Taxonomy" id="45428"/>
    <lineage>
        <taxon>Eukaryota</taxon>
        <taxon>Fungi</taxon>
        <taxon>Dikarya</taxon>
        <taxon>Ascomycota</taxon>
        <taxon>Pezizomycotina</taxon>
        <taxon>Leotiomycetes</taxon>
        <taxon>Helotiales</taxon>
        <taxon>Helotiales incertae sedis</taxon>
        <taxon>Amylocarpus</taxon>
    </lineage>
</organism>
<keyword evidence="3 6" id="KW-1133">Transmembrane helix</keyword>
<evidence type="ECO:0000256" key="1">
    <source>
        <dbReference type="ARBA" id="ARBA00004141"/>
    </source>
</evidence>
<feature type="region of interest" description="Disordered" evidence="5">
    <location>
        <begin position="341"/>
        <end position="403"/>
    </location>
</feature>
<keyword evidence="4 6" id="KW-0472">Membrane</keyword>
<dbReference type="InterPro" id="IPR017981">
    <property type="entry name" value="GPCR_2-like_7TM"/>
</dbReference>
<dbReference type="OrthoDB" id="100006at2759"/>
<protein>
    <submittedName>
        <fullName evidence="8">G protein-coupled glucose receptor regulating Gpa2-domain-containing protein</fullName>
    </submittedName>
</protein>
<comment type="caution">
    <text evidence="8">The sequence shown here is derived from an EMBL/GenBank/DDBJ whole genome shotgun (WGS) entry which is preliminary data.</text>
</comment>
<dbReference type="Proteomes" id="UP000824998">
    <property type="component" value="Unassembled WGS sequence"/>
</dbReference>
<evidence type="ECO:0000256" key="4">
    <source>
        <dbReference type="ARBA" id="ARBA00023136"/>
    </source>
</evidence>
<gene>
    <name evidence="8" type="ORF">BJ875DRAFT_70227</name>
</gene>
<dbReference type="GO" id="GO:0007166">
    <property type="term" value="P:cell surface receptor signaling pathway"/>
    <property type="evidence" value="ECO:0007669"/>
    <property type="project" value="InterPro"/>
</dbReference>
<sequence length="451" mass="49774">MSQRASSSLDPLPEEVHNGMIAMGMIGLASTLSTLSLLIFITYRMIYWRRFYEHSIAKNQIFILIYNLLLADFQQALSFLIAFYWLSQNKLVGPSSVCFAQGWLIQIGDLSSGIWVLAIATHTFVGLVLQRQIPFRAFIVGVLGIWLFCLVLTAIGPILHGKEYFVPAGVWCWIGEGHERDRLTFHYLWIFVSQLGSLVLYGAIFLFLRIRLSTSILANSNSGVGSEGSQIAPTTPGQQKFPTSTVGTTTTVVSNAPRDGFTISRQRILRTARYMVVYPFAYVTLTLPLAAGRVSSMAGRTPPLIFFCIAGAMMASCGFLDVALYIYTRKALVRSSIGLKRHPTNTHADSNPLSPYPRTDDNRRDTWHDGEGTAWHEDTESGNSGRPSHESGSLGSEQKTRVENGAIVVSKSVTMSEDNIGGTRTNLRVQKSESVRSLVGGDRRFWGGSIG</sequence>
<dbReference type="EMBL" id="MU251373">
    <property type="protein sequence ID" value="KAG9238198.1"/>
    <property type="molecule type" value="Genomic_DNA"/>
</dbReference>
<feature type="compositionally biased region" description="Polar residues" evidence="5">
    <location>
        <begin position="381"/>
        <end position="397"/>
    </location>
</feature>
<proteinExistence type="predicted"/>
<feature type="transmembrane region" description="Helical" evidence="6">
    <location>
        <begin position="112"/>
        <end position="130"/>
    </location>
</feature>
<feature type="transmembrane region" description="Helical" evidence="6">
    <location>
        <begin position="304"/>
        <end position="327"/>
    </location>
</feature>
<dbReference type="InterPro" id="IPR022596">
    <property type="entry name" value="GPR1/2/3_C"/>
</dbReference>
<dbReference type="Pfam" id="PF11970">
    <property type="entry name" value="GPR_Gpa2_C"/>
    <property type="match status" value="1"/>
</dbReference>